<dbReference type="EMBL" id="GIFC01011317">
    <property type="protein sequence ID" value="MXU93400.1"/>
    <property type="molecule type" value="Transcribed_RNA"/>
</dbReference>
<proteinExistence type="predicted"/>
<organism evidence="1">
    <name type="scientific">Ixodes ricinus</name>
    <name type="common">Common tick</name>
    <name type="synonym">Acarus ricinus</name>
    <dbReference type="NCBI Taxonomy" id="34613"/>
    <lineage>
        <taxon>Eukaryota</taxon>
        <taxon>Metazoa</taxon>
        <taxon>Ecdysozoa</taxon>
        <taxon>Arthropoda</taxon>
        <taxon>Chelicerata</taxon>
        <taxon>Arachnida</taxon>
        <taxon>Acari</taxon>
        <taxon>Parasitiformes</taxon>
        <taxon>Ixodida</taxon>
        <taxon>Ixodoidea</taxon>
        <taxon>Ixodidae</taxon>
        <taxon>Ixodinae</taxon>
        <taxon>Ixodes</taxon>
    </lineage>
</organism>
<reference evidence="1" key="1">
    <citation type="submission" date="2019-12" db="EMBL/GenBank/DDBJ databases">
        <title>An insight into the sialome of adult female Ixodes ricinus ticks feeding for 6 days.</title>
        <authorList>
            <person name="Perner J."/>
            <person name="Ribeiro J.M.C."/>
        </authorList>
    </citation>
    <scope>NUCLEOTIDE SEQUENCE</scope>
    <source>
        <strain evidence="1">Semi-engorged</strain>
        <tissue evidence="1">Salivary glands</tissue>
    </source>
</reference>
<sequence length="145" mass="15873">MRTVRFFFFAICRVMEQARAGALPLPGRLGRRAARRSLRGTSWTVDSAVRCGRPLVVVGGKLRSSVPQAKKAGFGAAFSGALCVPPHKTERKLCGSNEQTPLPGLDCIRVSLYDLLLSPSRSEETTTTPAWLVACRRLSPRVWCT</sequence>
<protein>
    <submittedName>
        <fullName evidence="1">Putative secreted protein</fullName>
    </submittedName>
</protein>
<evidence type="ECO:0000313" key="1">
    <source>
        <dbReference type="EMBL" id="MXU93400.1"/>
    </source>
</evidence>
<accession>A0A6B0UUA4</accession>
<dbReference type="AlphaFoldDB" id="A0A6B0UUA4"/>
<name>A0A6B0UUA4_IXORI</name>